<dbReference type="AlphaFoldDB" id="A0A934R7X4"/>
<sequence length="249" mass="27771">MGERAGDALESGAMVLGRDRGPWDLVKRCLVLAPHPDDLDVVAVTLRRLQEAGAEVFLEVLTSGASGVEDDFADGWEAKTEAREAEQLASCHLFGLAVERVRFHRLDEDEEGHMRADESNESRVRAILDRVDADTVVLPHGCDSNADHRRTFQFFDAWARERGGSTLALLVKDPKTLGMRVDLVTAFSDEEAAWKGGMLRCHESQQTRNLRSRGYGLDERILRTNRDIAREAGLDAGYAEAFEVQEYGR</sequence>
<protein>
    <submittedName>
        <fullName evidence="1">PIG-L family deacetylase</fullName>
    </submittedName>
</protein>
<dbReference type="Gene3D" id="3.40.50.10320">
    <property type="entry name" value="LmbE-like"/>
    <property type="match status" value="1"/>
</dbReference>
<dbReference type="EMBL" id="JAENII010000004">
    <property type="protein sequence ID" value="MBK1826904.1"/>
    <property type="molecule type" value="Genomic_DNA"/>
</dbReference>
<dbReference type="InterPro" id="IPR003737">
    <property type="entry name" value="GlcNAc_PI_deacetylase-related"/>
</dbReference>
<gene>
    <name evidence="1" type="ORF">JIN81_07730</name>
</gene>
<accession>A0A934R7X4</accession>
<keyword evidence="2" id="KW-1185">Reference proteome</keyword>
<proteinExistence type="predicted"/>
<dbReference type="Proteomes" id="UP000658278">
    <property type="component" value="Unassembled WGS sequence"/>
</dbReference>
<dbReference type="Pfam" id="PF02585">
    <property type="entry name" value="PIG-L"/>
    <property type="match status" value="1"/>
</dbReference>
<name>A0A934R7X4_9BACT</name>
<evidence type="ECO:0000313" key="2">
    <source>
        <dbReference type="Proteomes" id="UP000658278"/>
    </source>
</evidence>
<dbReference type="RefSeq" id="WP_200278297.1">
    <property type="nucleotide sequence ID" value="NZ_JAENII010000004.1"/>
</dbReference>
<dbReference type="SUPFAM" id="SSF102588">
    <property type="entry name" value="LmbE-like"/>
    <property type="match status" value="1"/>
</dbReference>
<comment type="caution">
    <text evidence="1">The sequence shown here is derived from an EMBL/GenBank/DDBJ whole genome shotgun (WGS) entry which is preliminary data.</text>
</comment>
<organism evidence="1 2">
    <name type="scientific">Haloferula rosea</name>
    <dbReference type="NCBI Taxonomy" id="490093"/>
    <lineage>
        <taxon>Bacteria</taxon>
        <taxon>Pseudomonadati</taxon>
        <taxon>Verrucomicrobiota</taxon>
        <taxon>Verrucomicrobiia</taxon>
        <taxon>Verrucomicrobiales</taxon>
        <taxon>Verrucomicrobiaceae</taxon>
        <taxon>Haloferula</taxon>
    </lineage>
</organism>
<evidence type="ECO:0000313" key="1">
    <source>
        <dbReference type="EMBL" id="MBK1826904.1"/>
    </source>
</evidence>
<reference evidence="1" key="1">
    <citation type="submission" date="2021-01" db="EMBL/GenBank/DDBJ databases">
        <title>Modified the classification status of verrucomicrobia.</title>
        <authorList>
            <person name="Feng X."/>
        </authorList>
    </citation>
    <scope>NUCLEOTIDE SEQUENCE</scope>
    <source>
        <strain evidence="1">KCTC 22201</strain>
    </source>
</reference>
<dbReference type="InterPro" id="IPR024078">
    <property type="entry name" value="LmbE-like_dom_sf"/>
</dbReference>